<sequence>MIRQDNANESIRADDEFLETKGTPFSKARCPITGGEKAAAGERNDALSATEELPVSVKITLFPASLWVCLLLFNDRNPQPNPEKRIWVYGFPNGSQYSINPEEEGSHFGGLLNLR</sequence>
<protein>
    <submittedName>
        <fullName evidence="1">Uncharacterized protein</fullName>
    </submittedName>
</protein>
<name>A0A8X6P9G0_NEPPI</name>
<comment type="caution">
    <text evidence="1">The sequence shown here is derived from an EMBL/GenBank/DDBJ whole genome shotgun (WGS) entry which is preliminary data.</text>
</comment>
<keyword evidence="2" id="KW-1185">Reference proteome</keyword>
<reference evidence="1" key="1">
    <citation type="submission" date="2020-08" db="EMBL/GenBank/DDBJ databases">
        <title>Multicomponent nature underlies the extraordinary mechanical properties of spider dragline silk.</title>
        <authorList>
            <person name="Kono N."/>
            <person name="Nakamura H."/>
            <person name="Mori M."/>
            <person name="Yoshida Y."/>
            <person name="Ohtoshi R."/>
            <person name="Malay A.D."/>
            <person name="Moran D.A.P."/>
            <person name="Tomita M."/>
            <person name="Numata K."/>
            <person name="Arakawa K."/>
        </authorList>
    </citation>
    <scope>NUCLEOTIDE SEQUENCE</scope>
</reference>
<evidence type="ECO:0000313" key="1">
    <source>
        <dbReference type="EMBL" id="GFT55330.1"/>
    </source>
</evidence>
<accession>A0A8X6P9G0</accession>
<dbReference type="AlphaFoldDB" id="A0A8X6P9G0"/>
<organism evidence="1 2">
    <name type="scientific">Nephila pilipes</name>
    <name type="common">Giant wood spider</name>
    <name type="synonym">Nephila maculata</name>
    <dbReference type="NCBI Taxonomy" id="299642"/>
    <lineage>
        <taxon>Eukaryota</taxon>
        <taxon>Metazoa</taxon>
        <taxon>Ecdysozoa</taxon>
        <taxon>Arthropoda</taxon>
        <taxon>Chelicerata</taxon>
        <taxon>Arachnida</taxon>
        <taxon>Araneae</taxon>
        <taxon>Araneomorphae</taxon>
        <taxon>Entelegynae</taxon>
        <taxon>Araneoidea</taxon>
        <taxon>Nephilidae</taxon>
        <taxon>Nephila</taxon>
    </lineage>
</organism>
<proteinExistence type="predicted"/>
<dbReference type="EMBL" id="BMAW01017730">
    <property type="protein sequence ID" value="GFT55330.1"/>
    <property type="molecule type" value="Genomic_DNA"/>
</dbReference>
<gene>
    <name evidence="1" type="primary">AVEN_111428_1</name>
    <name evidence="1" type="ORF">NPIL_74091</name>
</gene>
<dbReference type="Proteomes" id="UP000887013">
    <property type="component" value="Unassembled WGS sequence"/>
</dbReference>
<dbReference type="OrthoDB" id="6433117at2759"/>
<evidence type="ECO:0000313" key="2">
    <source>
        <dbReference type="Proteomes" id="UP000887013"/>
    </source>
</evidence>